<evidence type="ECO:0000256" key="1">
    <source>
        <dbReference type="SAM" id="MobiDB-lite"/>
    </source>
</evidence>
<feature type="region of interest" description="Disordered" evidence="1">
    <location>
        <begin position="1"/>
        <end position="27"/>
    </location>
</feature>
<sequence>HVPIVERGEEEETAEQRQHRLQFEQKRREKTEAAVDLKAVLSHKLEPEEDDDDFEIPLEKISLQIPALDKTEAAES</sequence>
<evidence type="ECO:0000313" key="2">
    <source>
        <dbReference type="EMBL" id="KAL3309459.1"/>
    </source>
</evidence>
<protein>
    <submittedName>
        <fullName evidence="2">Uncharacterized protein</fullName>
    </submittedName>
</protein>
<feature type="non-terminal residue" evidence="2">
    <location>
        <position position="1"/>
    </location>
</feature>
<dbReference type="AlphaFoldDB" id="A0ABD2PQC8"/>
<accession>A0ABD2PQC8</accession>
<keyword evidence="3" id="KW-1185">Reference proteome</keyword>
<dbReference type="Proteomes" id="UP001626550">
    <property type="component" value="Unassembled WGS sequence"/>
</dbReference>
<feature type="compositionally biased region" description="Basic and acidic residues" evidence="1">
    <location>
        <begin position="14"/>
        <end position="27"/>
    </location>
</feature>
<proteinExistence type="predicted"/>
<dbReference type="EMBL" id="JBJKFK010003891">
    <property type="protein sequence ID" value="KAL3309459.1"/>
    <property type="molecule type" value="Genomic_DNA"/>
</dbReference>
<evidence type="ECO:0000313" key="3">
    <source>
        <dbReference type="Proteomes" id="UP001626550"/>
    </source>
</evidence>
<name>A0ABD2PQC8_9PLAT</name>
<organism evidence="2 3">
    <name type="scientific">Cichlidogyrus casuarinus</name>
    <dbReference type="NCBI Taxonomy" id="1844966"/>
    <lineage>
        <taxon>Eukaryota</taxon>
        <taxon>Metazoa</taxon>
        <taxon>Spiralia</taxon>
        <taxon>Lophotrochozoa</taxon>
        <taxon>Platyhelminthes</taxon>
        <taxon>Monogenea</taxon>
        <taxon>Monopisthocotylea</taxon>
        <taxon>Dactylogyridea</taxon>
        <taxon>Ancyrocephalidae</taxon>
        <taxon>Cichlidogyrus</taxon>
    </lineage>
</organism>
<comment type="caution">
    <text evidence="2">The sequence shown here is derived from an EMBL/GenBank/DDBJ whole genome shotgun (WGS) entry which is preliminary data.</text>
</comment>
<reference evidence="2 3" key="1">
    <citation type="submission" date="2024-11" db="EMBL/GenBank/DDBJ databases">
        <title>Adaptive evolution of stress response genes in parasites aligns with host niche diversity.</title>
        <authorList>
            <person name="Hahn C."/>
            <person name="Resl P."/>
        </authorList>
    </citation>
    <scope>NUCLEOTIDE SEQUENCE [LARGE SCALE GENOMIC DNA]</scope>
    <source>
        <strain evidence="2">EGGRZ-B1_66</strain>
        <tissue evidence="2">Body</tissue>
    </source>
</reference>
<gene>
    <name evidence="2" type="ORF">Ciccas_011996</name>
</gene>